<sequence length="352" mass="40507">MDTTSERKNNVLSLISENGQLNVYDWLADMPLPPNQQTFNIVEIKFKGGRKDFYVNLENINLTKADIVVVETFGGHDIGHVSLTGELVRLQLKKHTIFTEEVIKKIYRKATSADIEKWKTAKSLESETMYKARLLAKDLNLKMKICDVDYQGDKTSATFYYTADERVDFRKLILVMAATFHIKIVMRQISLLEEAARLGGIGTCGREFCHSAWLTDFNTSATSRSKRKQWSEFKCCLIEDRENNKSSLKGNDLNTIKTLKGIARLQKTDIEKKIMWFSYLNEDDLIPVKITRVKEIQTLINEGMILKDLMEEAAVMEKPNRSKVLDFVNVVGQDSLTRFEKKGTNKRKKRNK</sequence>
<keyword evidence="3" id="KW-1185">Reference proteome</keyword>
<comment type="caution">
    <text evidence="2">The sequence shown here is derived from an EMBL/GenBank/DDBJ whole genome shotgun (WGS) entry which is preliminary data.</text>
</comment>
<protein>
    <submittedName>
        <fullName evidence="2">Stage 0 sporulation family protein</fullName>
    </submittedName>
</protein>
<evidence type="ECO:0000313" key="3">
    <source>
        <dbReference type="Proteomes" id="UP001600109"/>
    </source>
</evidence>
<accession>A0ABW6HZS9</accession>
<gene>
    <name evidence="2" type="ORF">ACFX5E_13405</name>
</gene>
<evidence type="ECO:0000259" key="1">
    <source>
        <dbReference type="PROSITE" id="PS51411"/>
    </source>
</evidence>
<dbReference type="InterPro" id="IPR007557">
    <property type="entry name" value="PSP1_C"/>
</dbReference>
<dbReference type="Pfam" id="PF04468">
    <property type="entry name" value="PSP1"/>
    <property type="match status" value="1"/>
</dbReference>
<dbReference type="PROSITE" id="PS51411">
    <property type="entry name" value="PSP1_C"/>
    <property type="match status" value="1"/>
</dbReference>
<dbReference type="Proteomes" id="UP001600109">
    <property type="component" value="Unassembled WGS sequence"/>
</dbReference>
<reference evidence="2 3" key="1">
    <citation type="submission" date="2024-06" db="EMBL/GenBank/DDBJ databases">
        <title>Flavobacterium spp. isolated from glacier.</title>
        <authorList>
            <person name="Han D."/>
        </authorList>
    </citation>
    <scope>NUCLEOTIDE SEQUENCE [LARGE SCALE GENOMIC DNA]</scope>
    <source>
        <strain evidence="2 3">LS2P90</strain>
    </source>
</reference>
<dbReference type="RefSeq" id="WP_379855668.1">
    <property type="nucleotide sequence ID" value="NZ_JBHZPZ010000017.1"/>
</dbReference>
<organism evidence="2 3">
    <name type="scientific">Flavobacterium xylosi</name>
    <dbReference type="NCBI Taxonomy" id="3230415"/>
    <lineage>
        <taxon>Bacteria</taxon>
        <taxon>Pseudomonadati</taxon>
        <taxon>Bacteroidota</taxon>
        <taxon>Flavobacteriia</taxon>
        <taxon>Flavobacteriales</taxon>
        <taxon>Flavobacteriaceae</taxon>
        <taxon>Flavobacterium</taxon>
    </lineage>
</organism>
<dbReference type="EMBL" id="JBHZPZ010000017">
    <property type="protein sequence ID" value="MFE3869060.1"/>
    <property type="molecule type" value="Genomic_DNA"/>
</dbReference>
<dbReference type="PANTHER" id="PTHR43830">
    <property type="entry name" value="PROTEIN PSP1"/>
    <property type="match status" value="1"/>
</dbReference>
<dbReference type="PANTHER" id="PTHR43830:SF3">
    <property type="entry name" value="PROTEIN PSP1"/>
    <property type="match status" value="1"/>
</dbReference>
<name>A0ABW6HZS9_9FLAO</name>
<dbReference type="InterPro" id="IPR047767">
    <property type="entry name" value="PSP1-like"/>
</dbReference>
<proteinExistence type="predicted"/>
<evidence type="ECO:0000313" key="2">
    <source>
        <dbReference type="EMBL" id="MFE3869060.1"/>
    </source>
</evidence>
<feature type="domain" description="PSP1 C-terminal" evidence="1">
    <location>
        <begin position="104"/>
        <end position="189"/>
    </location>
</feature>
<dbReference type="NCBIfam" id="NF041131">
    <property type="entry name" value="RicT_YaaT_fam"/>
    <property type="match status" value="1"/>
</dbReference>